<dbReference type="InterPro" id="IPR007803">
    <property type="entry name" value="Asp/Arg/Pro-Hydrxlase"/>
</dbReference>
<dbReference type="InterPro" id="IPR008035">
    <property type="entry name" value="Pro_3_hydrox_C"/>
</dbReference>
<feature type="domain" description="L-proline 3-hydroxylase C-terminal" evidence="2">
    <location>
        <begin position="202"/>
        <end position="279"/>
    </location>
</feature>
<evidence type="ECO:0000313" key="4">
    <source>
        <dbReference type="Proteomes" id="UP000177870"/>
    </source>
</evidence>
<evidence type="ECO:0000259" key="1">
    <source>
        <dbReference type="Pfam" id="PF05118"/>
    </source>
</evidence>
<evidence type="ECO:0008006" key="5">
    <source>
        <dbReference type="Google" id="ProtNLM"/>
    </source>
</evidence>
<evidence type="ECO:0000313" key="3">
    <source>
        <dbReference type="EMBL" id="AOX03122.1"/>
    </source>
</evidence>
<feature type="domain" description="Aspartyl/asparaginy/proline hydroxylase" evidence="1">
    <location>
        <begin position="40"/>
        <end position="177"/>
    </location>
</feature>
<dbReference type="SUPFAM" id="SSF51197">
    <property type="entry name" value="Clavaminate synthase-like"/>
    <property type="match status" value="1"/>
</dbReference>
<dbReference type="OrthoDB" id="9809206at2"/>
<name>A0A1D8TZR0_9CYAN</name>
<dbReference type="Pfam" id="PF05373">
    <property type="entry name" value="Pro_3_hydrox_C"/>
    <property type="match status" value="1"/>
</dbReference>
<evidence type="ECO:0000259" key="2">
    <source>
        <dbReference type="Pfam" id="PF05373"/>
    </source>
</evidence>
<proteinExistence type="predicted"/>
<dbReference type="KEGG" id="mpro:BJP34_30060"/>
<dbReference type="Gene3D" id="1.10.1720.10">
    <property type="entry name" value="L-proline 3-hydroxylase, C-terminal domain"/>
    <property type="match status" value="1"/>
</dbReference>
<gene>
    <name evidence="3" type="ORF">BJP34_30060</name>
</gene>
<dbReference type="Pfam" id="PF05118">
    <property type="entry name" value="Asp_Arg_Hydrox"/>
    <property type="match status" value="1"/>
</dbReference>
<organism evidence="3 4">
    <name type="scientific">Moorena producens PAL-8-15-08-1</name>
    <dbReference type="NCBI Taxonomy" id="1458985"/>
    <lineage>
        <taxon>Bacteria</taxon>
        <taxon>Bacillati</taxon>
        <taxon>Cyanobacteriota</taxon>
        <taxon>Cyanophyceae</taxon>
        <taxon>Coleofasciculales</taxon>
        <taxon>Coleofasciculaceae</taxon>
        <taxon>Moorena</taxon>
    </lineage>
</organism>
<dbReference type="Gene3D" id="2.60.120.330">
    <property type="entry name" value="B-lactam Antibiotic, Isopenicillin N Synthase, Chain"/>
    <property type="match status" value="1"/>
</dbReference>
<dbReference type="STRING" id="1458985.BJP34_30060"/>
<accession>A0A1D8TZR0</accession>
<reference evidence="4" key="1">
    <citation type="submission" date="2016-10" db="EMBL/GenBank/DDBJ databases">
        <title>Comparative genomics uncovers the prolific and rare metabolic potential of the cyanobacterial genus Moorea.</title>
        <authorList>
            <person name="Leao T."/>
            <person name="Castelao G."/>
            <person name="Korobeynikov A."/>
            <person name="Monroe E.A."/>
            <person name="Podell S."/>
            <person name="Glukhov E."/>
            <person name="Allen E."/>
            <person name="Gerwick W.H."/>
            <person name="Gerwick L."/>
        </authorList>
    </citation>
    <scope>NUCLEOTIDE SEQUENCE [LARGE SCALE GENOMIC DNA]</scope>
    <source>
        <strain evidence="4">PAL-8-15-08-1</strain>
    </source>
</reference>
<protein>
    <recommendedName>
        <fullName evidence="5">Aspartyl/asparaginy/proline hydroxylase domain-containing protein</fullName>
    </recommendedName>
</protein>
<dbReference type="RefSeq" id="WP_070395513.1">
    <property type="nucleotide sequence ID" value="NZ_CP017599.1"/>
</dbReference>
<dbReference type="AlphaFoldDB" id="A0A1D8TZR0"/>
<sequence>MQTQQIGCLKKRIDFNLVEKELDLLKTFPICTGYSGYQVGCWQKFPLLNSQGNAQDGRYYSYEGFPKITEIGDQLAYLTSLVTDIFCLEFLKVADIFEMKSGSFLFPHRDALDNQEDFKTNFVRLHIPLKTSNGCFNSCGKHVYHLGPGEIWFHNGYAVHSAANFSPESRFHLVVAFPPGVPVDALFKDKSVMMLGKETISIDREPLTEADISGIYSLSSIINEYNFKEIVAVLGKLHFSKQVSSSLTYKWLQEITTATGNPKLIHKSKLVKEFFVGPRPKNPGVDVQWL</sequence>
<dbReference type="GO" id="GO:0016706">
    <property type="term" value="F:2-oxoglutarate-dependent dioxygenase activity"/>
    <property type="evidence" value="ECO:0007669"/>
    <property type="project" value="InterPro"/>
</dbReference>
<dbReference type="Proteomes" id="UP000177870">
    <property type="component" value="Chromosome"/>
</dbReference>
<dbReference type="InterPro" id="IPR027443">
    <property type="entry name" value="IPNS-like_sf"/>
</dbReference>
<dbReference type="EMBL" id="CP017599">
    <property type="protein sequence ID" value="AOX03122.1"/>
    <property type="molecule type" value="Genomic_DNA"/>
</dbReference>
<dbReference type="InterPro" id="IPR037037">
    <property type="entry name" value="Pro_3_hydrox_C_sf"/>
</dbReference>